<proteinExistence type="predicted"/>
<name>A0A7W5FQZ6_9BACL</name>
<dbReference type="EMBL" id="JACHXK010000021">
    <property type="protein sequence ID" value="MBB3113757.1"/>
    <property type="molecule type" value="Genomic_DNA"/>
</dbReference>
<gene>
    <name evidence="1" type="ORF">FHS18_005870</name>
</gene>
<reference evidence="1 2" key="1">
    <citation type="submission" date="2020-08" db="EMBL/GenBank/DDBJ databases">
        <title>Genomic Encyclopedia of Type Strains, Phase III (KMG-III): the genomes of soil and plant-associated and newly described type strains.</title>
        <authorList>
            <person name="Whitman W."/>
        </authorList>
    </citation>
    <scope>NUCLEOTIDE SEQUENCE [LARGE SCALE GENOMIC DNA]</scope>
    <source>
        <strain evidence="1 2">CECT 5862</strain>
    </source>
</reference>
<evidence type="ECO:0000313" key="2">
    <source>
        <dbReference type="Proteomes" id="UP000570361"/>
    </source>
</evidence>
<protein>
    <submittedName>
        <fullName evidence="1">Uncharacterized protein</fullName>
    </submittedName>
</protein>
<evidence type="ECO:0000313" key="1">
    <source>
        <dbReference type="EMBL" id="MBB3113757.1"/>
    </source>
</evidence>
<keyword evidence="2" id="KW-1185">Reference proteome</keyword>
<comment type="caution">
    <text evidence="1">The sequence shown here is derived from an EMBL/GenBank/DDBJ whole genome shotgun (WGS) entry which is preliminary data.</text>
</comment>
<dbReference type="RefSeq" id="WP_183603826.1">
    <property type="nucleotide sequence ID" value="NZ_JACHXK010000021.1"/>
</dbReference>
<dbReference type="AlphaFoldDB" id="A0A7W5FQZ6"/>
<accession>A0A7W5FQZ6</accession>
<dbReference type="Proteomes" id="UP000570361">
    <property type="component" value="Unassembled WGS sequence"/>
</dbReference>
<sequence length="157" mass="17613">MTDTFHPAPAKLSQWDALSLESLRRHGWSNEELIRRVESGELPEDDSKFRFTYVDLVTLAREQSEIFTQAVTQGYQIKFSTLGGSRSWLFLVLNREAELISEPGQEAVQASLTEAEAERLASVLSFGWTVKLQDEAVDADGRAVYRVVPVERGPLAV</sequence>
<organism evidence="1 2">
    <name type="scientific">Paenibacillus phyllosphaerae</name>
    <dbReference type="NCBI Taxonomy" id="274593"/>
    <lineage>
        <taxon>Bacteria</taxon>
        <taxon>Bacillati</taxon>
        <taxon>Bacillota</taxon>
        <taxon>Bacilli</taxon>
        <taxon>Bacillales</taxon>
        <taxon>Paenibacillaceae</taxon>
        <taxon>Paenibacillus</taxon>
    </lineage>
</organism>